<sequence length="150" mass="16814">MDKPLIQIWDSVGLGLIIEFPSGIMISNQTGGTSCLHPKIEGVYVPLANDYKEKNKEFLSPEIELTAYFQGSKYKGSGAIKGIDLEDAKEIHTIMATSGLHECIEIDLNRLKESHEAWIRIKIYDNPNNELISGFKEYPLNGILTWSNSD</sequence>
<dbReference type="PROSITE" id="PS51257">
    <property type="entry name" value="PROKAR_LIPOPROTEIN"/>
    <property type="match status" value="1"/>
</dbReference>
<dbReference type="RefSeq" id="WP_378291851.1">
    <property type="nucleotide sequence ID" value="NZ_JBHULE010000019.1"/>
</dbReference>
<evidence type="ECO:0000313" key="2">
    <source>
        <dbReference type="Proteomes" id="UP001597319"/>
    </source>
</evidence>
<reference evidence="2" key="1">
    <citation type="journal article" date="2019" name="Int. J. Syst. Evol. Microbiol.">
        <title>The Global Catalogue of Microorganisms (GCM) 10K type strain sequencing project: providing services to taxonomists for standard genome sequencing and annotation.</title>
        <authorList>
            <consortium name="The Broad Institute Genomics Platform"/>
            <consortium name="The Broad Institute Genome Sequencing Center for Infectious Disease"/>
            <person name="Wu L."/>
            <person name="Ma J."/>
        </authorList>
    </citation>
    <scope>NUCLEOTIDE SEQUENCE [LARGE SCALE GENOMIC DNA]</scope>
    <source>
        <strain evidence="2">KCTC 52274</strain>
    </source>
</reference>
<keyword evidence="2" id="KW-1185">Reference proteome</keyword>
<gene>
    <name evidence="1" type="ORF">ACFSR1_09415</name>
</gene>
<proteinExistence type="predicted"/>
<dbReference type="InterPro" id="IPR046182">
    <property type="entry name" value="DUF6210"/>
</dbReference>
<name>A0ABW5LGD8_9FLAO</name>
<comment type="caution">
    <text evidence="1">The sequence shown here is derived from an EMBL/GenBank/DDBJ whole genome shotgun (WGS) entry which is preliminary data.</text>
</comment>
<dbReference type="EMBL" id="JBHULE010000019">
    <property type="protein sequence ID" value="MFD2562881.1"/>
    <property type="molecule type" value="Genomic_DNA"/>
</dbReference>
<evidence type="ECO:0000313" key="1">
    <source>
        <dbReference type="EMBL" id="MFD2562881.1"/>
    </source>
</evidence>
<dbReference type="Pfam" id="PF19715">
    <property type="entry name" value="DUF6210"/>
    <property type="match status" value="1"/>
</dbReference>
<dbReference type="Proteomes" id="UP001597319">
    <property type="component" value="Unassembled WGS sequence"/>
</dbReference>
<accession>A0ABW5LGD8</accession>
<protein>
    <submittedName>
        <fullName evidence="1">DUF6210 family protein</fullName>
    </submittedName>
</protein>
<organism evidence="1 2">
    <name type="scientific">Aquimarina rubra</name>
    <dbReference type="NCBI Taxonomy" id="1920033"/>
    <lineage>
        <taxon>Bacteria</taxon>
        <taxon>Pseudomonadati</taxon>
        <taxon>Bacteroidota</taxon>
        <taxon>Flavobacteriia</taxon>
        <taxon>Flavobacteriales</taxon>
        <taxon>Flavobacteriaceae</taxon>
        <taxon>Aquimarina</taxon>
    </lineage>
</organism>